<dbReference type="OrthoDB" id="281568at2"/>
<dbReference type="Proteomes" id="UP000238322">
    <property type="component" value="Unassembled WGS sequence"/>
</dbReference>
<comment type="caution">
    <text evidence="1">The sequence shown here is derived from an EMBL/GenBank/DDBJ whole genome shotgun (WGS) entry which is preliminary data.</text>
</comment>
<reference evidence="1 2" key="1">
    <citation type="submission" date="2018-02" db="EMBL/GenBank/DDBJ databases">
        <title>Comparative genomes isolates from brazilian mangrove.</title>
        <authorList>
            <person name="Araujo J.E."/>
            <person name="Taketani R.G."/>
            <person name="Silva M.C.P."/>
            <person name="Loureco M.V."/>
            <person name="Andreote F.D."/>
        </authorList>
    </citation>
    <scope>NUCLEOTIDE SEQUENCE [LARGE SCALE GENOMIC DNA]</scope>
    <source>
        <strain evidence="1 2">Hex-1 MGV</strain>
    </source>
</reference>
<organism evidence="1 2">
    <name type="scientific">Blastopirellula marina</name>
    <dbReference type="NCBI Taxonomy" id="124"/>
    <lineage>
        <taxon>Bacteria</taxon>
        <taxon>Pseudomonadati</taxon>
        <taxon>Planctomycetota</taxon>
        <taxon>Planctomycetia</taxon>
        <taxon>Pirellulales</taxon>
        <taxon>Pirellulaceae</taxon>
        <taxon>Blastopirellula</taxon>
    </lineage>
</organism>
<gene>
    <name evidence="1" type="ORF">C5Y83_09610</name>
</gene>
<protein>
    <submittedName>
        <fullName evidence="1">Amidohydrolase</fullName>
    </submittedName>
</protein>
<sequence>MTETSLSPESQMKAIDLEMAHLWMVRTFLKHAEETEEDDELQEVARTLYDYMLALGPAVQANDPTAYLKQAKKKFRKLRQACELFEEIQPEISDHTNFQMAAISCRQVVDQVEAILGASTN</sequence>
<evidence type="ECO:0000313" key="2">
    <source>
        <dbReference type="Proteomes" id="UP000238322"/>
    </source>
</evidence>
<accession>A0A2S8FVE2</accession>
<keyword evidence="1" id="KW-0378">Hydrolase</keyword>
<name>A0A2S8FVE2_9BACT</name>
<dbReference type="GO" id="GO:0016787">
    <property type="term" value="F:hydrolase activity"/>
    <property type="evidence" value="ECO:0007669"/>
    <property type="project" value="UniProtKB-KW"/>
</dbReference>
<dbReference type="EMBL" id="PUHY01000006">
    <property type="protein sequence ID" value="PQO36162.1"/>
    <property type="molecule type" value="Genomic_DNA"/>
</dbReference>
<proteinExistence type="predicted"/>
<dbReference type="RefSeq" id="WP_105329452.1">
    <property type="nucleotide sequence ID" value="NZ_PUHY01000006.1"/>
</dbReference>
<evidence type="ECO:0000313" key="1">
    <source>
        <dbReference type="EMBL" id="PQO36162.1"/>
    </source>
</evidence>
<dbReference type="AlphaFoldDB" id="A0A2S8FVE2"/>